<evidence type="ECO:0000256" key="1">
    <source>
        <dbReference type="SAM" id="MobiDB-lite"/>
    </source>
</evidence>
<protein>
    <recommendedName>
        <fullName evidence="2">Retrotransposon gag domain-containing protein</fullName>
    </recommendedName>
</protein>
<feature type="compositionally biased region" description="Polar residues" evidence="1">
    <location>
        <begin position="76"/>
        <end position="86"/>
    </location>
</feature>
<sequence>MPPSLPTHTGEQRYVGQVSSQPARPCGSNIIHMQVQRHPGIPGFGCKNCTQPSPPYTSSSRHPMRGGRPERKHLAQTHSPPQQSPSWGAKQELTDPSQKQAPEWREHFRDPTQIETAEQQIFQLHQGNNSVRAYVEDFKIIAADLD</sequence>
<dbReference type="InterPro" id="IPR005162">
    <property type="entry name" value="Retrotrans_gag_dom"/>
</dbReference>
<keyword evidence="4" id="KW-1185">Reference proteome</keyword>
<feature type="region of interest" description="Disordered" evidence="1">
    <location>
        <begin position="1"/>
        <end position="26"/>
    </location>
</feature>
<dbReference type="AlphaFoldDB" id="V8NQ52"/>
<feature type="domain" description="Retrotransposon gag" evidence="2">
    <location>
        <begin position="105"/>
        <end position="146"/>
    </location>
</feature>
<feature type="non-terminal residue" evidence="3">
    <location>
        <position position="1"/>
    </location>
</feature>
<name>V8NQ52_OPHHA</name>
<organism evidence="3 4">
    <name type="scientific">Ophiophagus hannah</name>
    <name type="common">King cobra</name>
    <name type="synonym">Naja hannah</name>
    <dbReference type="NCBI Taxonomy" id="8665"/>
    <lineage>
        <taxon>Eukaryota</taxon>
        <taxon>Metazoa</taxon>
        <taxon>Chordata</taxon>
        <taxon>Craniata</taxon>
        <taxon>Vertebrata</taxon>
        <taxon>Euteleostomi</taxon>
        <taxon>Lepidosauria</taxon>
        <taxon>Squamata</taxon>
        <taxon>Bifurcata</taxon>
        <taxon>Unidentata</taxon>
        <taxon>Episquamata</taxon>
        <taxon>Toxicofera</taxon>
        <taxon>Serpentes</taxon>
        <taxon>Colubroidea</taxon>
        <taxon>Elapidae</taxon>
        <taxon>Elapinae</taxon>
        <taxon>Ophiophagus</taxon>
    </lineage>
</organism>
<feature type="compositionally biased region" description="Polar residues" evidence="1">
    <location>
        <begin position="48"/>
        <end position="61"/>
    </location>
</feature>
<accession>V8NQ52</accession>
<gene>
    <name evidence="3" type="ORF">L345_10156</name>
</gene>
<evidence type="ECO:0000313" key="3">
    <source>
        <dbReference type="EMBL" id="ETE64076.1"/>
    </source>
</evidence>
<reference evidence="3 4" key="1">
    <citation type="journal article" date="2013" name="Proc. Natl. Acad. Sci. U.S.A.">
        <title>The king cobra genome reveals dynamic gene evolution and adaptation in the snake venom system.</title>
        <authorList>
            <person name="Vonk F.J."/>
            <person name="Casewell N.R."/>
            <person name="Henkel C.V."/>
            <person name="Heimberg A.M."/>
            <person name="Jansen H.J."/>
            <person name="McCleary R.J."/>
            <person name="Kerkkamp H.M."/>
            <person name="Vos R.A."/>
            <person name="Guerreiro I."/>
            <person name="Calvete J.J."/>
            <person name="Wuster W."/>
            <person name="Woods A.E."/>
            <person name="Logan J.M."/>
            <person name="Harrison R.A."/>
            <person name="Castoe T.A."/>
            <person name="de Koning A.P."/>
            <person name="Pollock D.D."/>
            <person name="Yandell M."/>
            <person name="Calderon D."/>
            <person name="Renjifo C."/>
            <person name="Currier R.B."/>
            <person name="Salgado D."/>
            <person name="Pla D."/>
            <person name="Sanz L."/>
            <person name="Hyder A.S."/>
            <person name="Ribeiro J.M."/>
            <person name="Arntzen J.W."/>
            <person name="van den Thillart G.E."/>
            <person name="Boetzer M."/>
            <person name="Pirovano W."/>
            <person name="Dirks R.P."/>
            <person name="Spaink H.P."/>
            <person name="Duboule D."/>
            <person name="McGlinn E."/>
            <person name="Kini R.M."/>
            <person name="Richardson M.K."/>
        </authorList>
    </citation>
    <scope>NUCLEOTIDE SEQUENCE</scope>
    <source>
        <tissue evidence="3">Blood</tissue>
    </source>
</reference>
<evidence type="ECO:0000259" key="2">
    <source>
        <dbReference type="Pfam" id="PF03732"/>
    </source>
</evidence>
<dbReference type="EMBL" id="AZIM01002414">
    <property type="protein sequence ID" value="ETE64076.1"/>
    <property type="molecule type" value="Genomic_DNA"/>
</dbReference>
<dbReference type="Pfam" id="PF03732">
    <property type="entry name" value="Retrotrans_gag"/>
    <property type="match status" value="1"/>
</dbReference>
<feature type="compositionally biased region" description="Basic and acidic residues" evidence="1">
    <location>
        <begin position="102"/>
        <end position="112"/>
    </location>
</feature>
<feature type="region of interest" description="Disordered" evidence="1">
    <location>
        <begin position="39"/>
        <end position="113"/>
    </location>
</feature>
<dbReference type="Proteomes" id="UP000018936">
    <property type="component" value="Unassembled WGS sequence"/>
</dbReference>
<proteinExistence type="predicted"/>
<evidence type="ECO:0000313" key="4">
    <source>
        <dbReference type="Proteomes" id="UP000018936"/>
    </source>
</evidence>
<comment type="caution">
    <text evidence="3">The sequence shown here is derived from an EMBL/GenBank/DDBJ whole genome shotgun (WGS) entry which is preliminary data.</text>
</comment>